<dbReference type="InterPro" id="IPR016181">
    <property type="entry name" value="Acyl_CoA_acyltransferase"/>
</dbReference>
<organism evidence="2 3">
    <name type="scientific">Amycolatopsis keratiniphila subsp. keratiniphila</name>
    <dbReference type="NCBI Taxonomy" id="227715"/>
    <lineage>
        <taxon>Bacteria</taxon>
        <taxon>Bacillati</taxon>
        <taxon>Actinomycetota</taxon>
        <taxon>Actinomycetes</taxon>
        <taxon>Pseudonocardiales</taxon>
        <taxon>Pseudonocardiaceae</taxon>
        <taxon>Amycolatopsis</taxon>
        <taxon>Amycolatopsis japonica group</taxon>
    </lineage>
</organism>
<dbReference type="EMBL" id="LQMT02000005">
    <property type="protein sequence ID" value="ONF74119.1"/>
    <property type="molecule type" value="Genomic_DNA"/>
</dbReference>
<dbReference type="CDD" id="cd04301">
    <property type="entry name" value="NAT_SF"/>
    <property type="match status" value="1"/>
</dbReference>
<dbReference type="InterPro" id="IPR027455">
    <property type="entry name" value="Sper_AcTfrase_N"/>
</dbReference>
<dbReference type="SUPFAM" id="SSF55729">
    <property type="entry name" value="Acyl-CoA N-acyltransferases (Nat)"/>
    <property type="match status" value="1"/>
</dbReference>
<dbReference type="Pfam" id="PF00583">
    <property type="entry name" value="Acetyltransf_1"/>
    <property type="match status" value="1"/>
</dbReference>
<reference evidence="2 3" key="1">
    <citation type="submission" date="2016-12" db="EMBL/GenBank/DDBJ databases">
        <title>Amycolatopsis keratiniphila subsp. keratiniphila genome sequencing and assembly.</title>
        <authorList>
            <person name="Mayilraj S."/>
            <person name="Kaur N."/>
        </authorList>
    </citation>
    <scope>NUCLEOTIDE SEQUENCE [LARGE SCALE GENOMIC DNA]</scope>
    <source>
        <strain evidence="2 3">DSM 44409</strain>
    </source>
</reference>
<dbReference type="Proteomes" id="UP000076660">
    <property type="component" value="Unassembled WGS sequence"/>
</dbReference>
<dbReference type="InterPro" id="IPR000182">
    <property type="entry name" value="GNAT_dom"/>
</dbReference>
<name>A0A1W2M366_9PSEU</name>
<dbReference type="Gene3D" id="1.10.287.900">
    <property type="entry name" value="The crystal structure of the spermine/spermidine acetyltransferase from enterococcus faecali"/>
    <property type="match status" value="1"/>
</dbReference>
<proteinExistence type="predicted"/>
<dbReference type="PROSITE" id="PS51186">
    <property type="entry name" value="GNAT"/>
    <property type="match status" value="1"/>
</dbReference>
<dbReference type="GO" id="GO:0016747">
    <property type="term" value="F:acyltransferase activity, transferring groups other than amino-acyl groups"/>
    <property type="evidence" value="ECO:0007669"/>
    <property type="project" value="InterPro"/>
</dbReference>
<dbReference type="Gene3D" id="3.40.630.30">
    <property type="match status" value="1"/>
</dbReference>
<comment type="caution">
    <text evidence="2">The sequence shown here is derived from an EMBL/GenBank/DDBJ whole genome shotgun (WGS) entry which is preliminary data.</text>
</comment>
<evidence type="ECO:0000259" key="1">
    <source>
        <dbReference type="PROSITE" id="PS51186"/>
    </source>
</evidence>
<evidence type="ECO:0000313" key="2">
    <source>
        <dbReference type="EMBL" id="ONF74119.1"/>
    </source>
</evidence>
<sequence>MTALTLTKITRDNVGVACSIAVEPHQDSYVAPVARSLAEAYAQPEVAWPRLILDDGEPVGFVMGAFDPDCPIDYFRCGLWRLNVAAGRQGKGYGRFAVEAVLDEARRRGRRRATTLWVPGEHSPEAFYLRLGFRDTGTVHDGQHVGEIDL</sequence>
<dbReference type="AlphaFoldDB" id="A0A1W2M366"/>
<gene>
    <name evidence="2" type="ORF">AVR91_0202080</name>
</gene>
<evidence type="ECO:0000313" key="3">
    <source>
        <dbReference type="Proteomes" id="UP000076660"/>
    </source>
</evidence>
<accession>A0A1W2M366</accession>
<keyword evidence="2" id="KW-0808">Transferase</keyword>
<dbReference type="RefSeq" id="WP_063275535.1">
    <property type="nucleotide sequence ID" value="NZ_LQMT02000005.1"/>
</dbReference>
<dbReference type="OrthoDB" id="3526335at2"/>
<protein>
    <submittedName>
        <fullName evidence="2">GNAT family N-acetyltransferase</fullName>
    </submittedName>
</protein>
<feature type="domain" description="N-acetyltransferase" evidence="1">
    <location>
        <begin position="4"/>
        <end position="150"/>
    </location>
</feature>